<evidence type="ECO:0000313" key="4">
    <source>
        <dbReference type="Proteomes" id="UP001153069"/>
    </source>
</evidence>
<evidence type="ECO:0000313" key="3">
    <source>
        <dbReference type="EMBL" id="CAB9496944.1"/>
    </source>
</evidence>
<proteinExistence type="predicted"/>
<organism evidence="3 4">
    <name type="scientific">Seminavis robusta</name>
    <dbReference type="NCBI Taxonomy" id="568900"/>
    <lineage>
        <taxon>Eukaryota</taxon>
        <taxon>Sar</taxon>
        <taxon>Stramenopiles</taxon>
        <taxon>Ochrophyta</taxon>
        <taxon>Bacillariophyta</taxon>
        <taxon>Bacillariophyceae</taxon>
        <taxon>Bacillariophycidae</taxon>
        <taxon>Naviculales</taxon>
        <taxon>Naviculaceae</taxon>
        <taxon>Seminavis</taxon>
    </lineage>
</organism>
<feature type="coiled-coil region" evidence="1">
    <location>
        <begin position="74"/>
        <end position="101"/>
    </location>
</feature>
<evidence type="ECO:0000256" key="2">
    <source>
        <dbReference type="SAM" id="MobiDB-lite"/>
    </source>
</evidence>
<keyword evidence="4" id="KW-1185">Reference proteome</keyword>
<dbReference type="OrthoDB" id="53318at2759"/>
<gene>
    <name evidence="3" type="ORF">SEMRO_12_G009040.1</name>
</gene>
<dbReference type="EMBL" id="CAICTM010000012">
    <property type="protein sequence ID" value="CAB9496944.1"/>
    <property type="molecule type" value="Genomic_DNA"/>
</dbReference>
<name>A0A9N8D6D0_9STRA</name>
<dbReference type="AlphaFoldDB" id="A0A9N8D6D0"/>
<dbReference type="Proteomes" id="UP001153069">
    <property type="component" value="Unassembled WGS sequence"/>
</dbReference>
<feature type="region of interest" description="Disordered" evidence="2">
    <location>
        <begin position="272"/>
        <end position="315"/>
    </location>
</feature>
<keyword evidence="1" id="KW-0175">Coiled coil</keyword>
<comment type="caution">
    <text evidence="3">The sequence shown here is derived from an EMBL/GenBank/DDBJ whole genome shotgun (WGS) entry which is preliminary data.</text>
</comment>
<accession>A0A9N8D6D0</accession>
<protein>
    <submittedName>
        <fullName evidence="3">Uncharacterized protein</fullName>
    </submittedName>
</protein>
<sequence>MASVMTDREAPVPYIRTTTFKADEVKFEYEQAKASIKKIEKKDQNDKLVETTTETTTAKASRKVYLKTYGHTSEEDAEHAFEALEKLQTELEAEFKVVETNKANDATLLFKATKKIFTGPALTEWNNIVDVTKTDWEAYKTTMAKFMCTVVLKDDAYNEQTNYMRERIKPMGLTTKQWWLRLQTMNRYLKFFIKDMNALKRHCGGGVNFKDWWNEGGLSDTELRRIVTTRVPLEWQQRLRLQDIGHKYRDEGEISSIIDFFTLLETNEQLRNRRGSARMTPRGRTMPARGGNQGFRNRHATKRPIQTRIQPIKQK</sequence>
<reference evidence="3" key="1">
    <citation type="submission" date="2020-06" db="EMBL/GenBank/DDBJ databases">
        <authorList>
            <consortium name="Plant Systems Biology data submission"/>
        </authorList>
    </citation>
    <scope>NUCLEOTIDE SEQUENCE</scope>
    <source>
        <strain evidence="3">D6</strain>
    </source>
</reference>
<evidence type="ECO:0000256" key="1">
    <source>
        <dbReference type="SAM" id="Coils"/>
    </source>
</evidence>